<dbReference type="SMR" id="A0A067E662"/>
<feature type="active site" description="Nucleophile" evidence="4">
    <location>
        <position position="132"/>
    </location>
</feature>
<comment type="similarity">
    <text evidence="2">Belongs to the ACC deaminase/D-cysteine desulfhydrase family.</text>
</comment>
<dbReference type="PANTHER" id="PTHR43780">
    <property type="entry name" value="1-AMINOCYCLOPROPANE-1-CARBOXYLATE DEAMINASE-RELATED"/>
    <property type="match status" value="1"/>
</dbReference>
<keyword evidence="3 5" id="KW-0663">Pyridoxal phosphate</keyword>
<dbReference type="Pfam" id="PF00291">
    <property type="entry name" value="PALP"/>
    <property type="match status" value="1"/>
</dbReference>
<protein>
    <recommendedName>
        <fullName evidence="6">Tryptophan synthase beta chain-like PALP domain-containing protein</fullName>
    </recommendedName>
</protein>
<evidence type="ECO:0000256" key="5">
    <source>
        <dbReference type="PIRSR" id="PIRSR006278-2"/>
    </source>
</evidence>
<organism evidence="7 8">
    <name type="scientific">Citrus sinensis</name>
    <name type="common">Sweet orange</name>
    <name type="synonym">Citrus aurantium var. sinensis</name>
    <dbReference type="NCBI Taxonomy" id="2711"/>
    <lineage>
        <taxon>Eukaryota</taxon>
        <taxon>Viridiplantae</taxon>
        <taxon>Streptophyta</taxon>
        <taxon>Embryophyta</taxon>
        <taxon>Tracheophyta</taxon>
        <taxon>Spermatophyta</taxon>
        <taxon>Magnoliopsida</taxon>
        <taxon>eudicotyledons</taxon>
        <taxon>Gunneridae</taxon>
        <taxon>Pentapetalae</taxon>
        <taxon>rosids</taxon>
        <taxon>malvids</taxon>
        <taxon>Sapindales</taxon>
        <taxon>Rutaceae</taxon>
        <taxon>Aurantioideae</taxon>
        <taxon>Citrus</taxon>
    </lineage>
</organism>
<dbReference type="InterPro" id="IPR036052">
    <property type="entry name" value="TrpB-like_PALP_sf"/>
</dbReference>
<dbReference type="EMBL" id="KK785212">
    <property type="protein sequence ID" value="KDO46411.1"/>
    <property type="molecule type" value="Genomic_DNA"/>
</dbReference>
<evidence type="ECO:0000256" key="1">
    <source>
        <dbReference type="ARBA" id="ARBA00001933"/>
    </source>
</evidence>
<dbReference type="STRING" id="2711.A0A067E662"/>
<feature type="modified residue" description="N6-(pyridoxal phosphate)lysine" evidence="5">
    <location>
        <position position="105"/>
    </location>
</feature>
<feature type="domain" description="Tryptophan synthase beta chain-like PALP" evidence="6">
    <location>
        <begin position="89"/>
        <end position="299"/>
    </location>
</feature>
<dbReference type="InterPro" id="IPR001926">
    <property type="entry name" value="TrpB-like_PALP"/>
</dbReference>
<evidence type="ECO:0000256" key="3">
    <source>
        <dbReference type="ARBA" id="ARBA00022898"/>
    </source>
</evidence>
<dbReference type="AlphaFoldDB" id="A0A067E662"/>
<dbReference type="PIRSF" id="PIRSF006278">
    <property type="entry name" value="ACCD_DCysDesulf"/>
    <property type="match status" value="1"/>
</dbReference>
<proteinExistence type="inferred from homology"/>
<evidence type="ECO:0000313" key="7">
    <source>
        <dbReference type="EMBL" id="KDO46411.1"/>
    </source>
</evidence>
<evidence type="ECO:0000256" key="2">
    <source>
        <dbReference type="ARBA" id="ARBA00008639"/>
    </source>
</evidence>
<accession>A0A067E662</accession>
<dbReference type="InterPro" id="IPR027278">
    <property type="entry name" value="ACCD_DCysDesulf"/>
</dbReference>
<dbReference type="FunFam" id="3.40.50.1100:FF:000037">
    <property type="entry name" value="Bifunctional D-cysteine desulfhydrase/1-aminocyclopropane-1-carboxylate deaminase, mitochondrial"/>
    <property type="match status" value="1"/>
</dbReference>
<dbReference type="NCBIfam" id="TIGR01275">
    <property type="entry name" value="ACC_deam_rel"/>
    <property type="match status" value="1"/>
</dbReference>
<gene>
    <name evidence="7" type="ORF">CISIN_1g019410mg</name>
</gene>
<sequence>MERKESGNDSDAFGFKFLTKTSYAPPSWASHLAPIPSHVFSLGHFPTPIHKWNLPNLPHNTEVWLKSNFSGVSDDFWNLWGFERICYVLLLQRDDLSGMQLSGNKVRKLEFLMADAVAQGADCIITIGGIQSNHCRAAAVAAKYLNLDCYLILRTSKVLVDQDPGLIGNLLVERLVGAHIELISKEEYSKIGSVTLTNILKEKLLKEGRRPYVIPVGGSNSIGTWGYIEAIKEIEQQLQTGTGGVKFDDIVVACGSGGTIAGLSLGSWLGTLKAKVHAFSVCDDPDYFYDYTQGLLDGLNAGVDSRDIVNIQNVSVYMTFKNILMNILMNGKQPTPPTTTQ</sequence>
<dbReference type="SUPFAM" id="SSF53686">
    <property type="entry name" value="Tryptophan synthase beta subunit-like PLP-dependent enzymes"/>
    <property type="match status" value="1"/>
</dbReference>
<keyword evidence="8" id="KW-1185">Reference proteome</keyword>
<dbReference type="Proteomes" id="UP000027120">
    <property type="component" value="Unassembled WGS sequence"/>
</dbReference>
<dbReference type="GO" id="GO:0019148">
    <property type="term" value="F:D-cysteine desulfhydrase activity"/>
    <property type="evidence" value="ECO:0000318"/>
    <property type="project" value="GO_Central"/>
</dbReference>
<evidence type="ECO:0000256" key="4">
    <source>
        <dbReference type="PIRSR" id="PIRSR006278-1"/>
    </source>
</evidence>
<evidence type="ECO:0000313" key="8">
    <source>
        <dbReference type="Proteomes" id="UP000027120"/>
    </source>
</evidence>
<reference evidence="7 8" key="1">
    <citation type="submission" date="2014-04" db="EMBL/GenBank/DDBJ databases">
        <authorList>
            <consortium name="International Citrus Genome Consortium"/>
            <person name="Gmitter F."/>
            <person name="Chen C."/>
            <person name="Farmerie W."/>
            <person name="Harkins T."/>
            <person name="Desany B."/>
            <person name="Mohiuddin M."/>
            <person name="Kodira C."/>
            <person name="Borodovsky M."/>
            <person name="Lomsadze A."/>
            <person name="Burns P."/>
            <person name="Jenkins J."/>
            <person name="Prochnik S."/>
            <person name="Shu S."/>
            <person name="Chapman J."/>
            <person name="Pitluck S."/>
            <person name="Schmutz J."/>
            <person name="Rokhsar D."/>
        </authorList>
    </citation>
    <scope>NUCLEOTIDE SEQUENCE</scope>
</reference>
<name>A0A067E662_CITSI</name>
<dbReference type="Gene3D" id="3.40.50.1100">
    <property type="match status" value="1"/>
</dbReference>
<dbReference type="InterPro" id="IPR005966">
    <property type="entry name" value="D-Cys_desShydrase"/>
</dbReference>
<evidence type="ECO:0000259" key="6">
    <source>
        <dbReference type="Pfam" id="PF00291"/>
    </source>
</evidence>
<dbReference type="PANTHER" id="PTHR43780:SF2">
    <property type="entry name" value="1-AMINOCYCLOPROPANE-1-CARBOXYLATE DEAMINASE-RELATED"/>
    <property type="match status" value="1"/>
</dbReference>
<comment type="cofactor">
    <cofactor evidence="1">
        <name>pyridoxal 5'-phosphate</name>
        <dbReference type="ChEBI" id="CHEBI:597326"/>
    </cofactor>
</comment>